<keyword evidence="8 9" id="KW-0472">Membrane</keyword>
<dbReference type="Pfam" id="PF01595">
    <property type="entry name" value="CNNM"/>
    <property type="match status" value="1"/>
</dbReference>
<evidence type="ECO:0000256" key="11">
    <source>
        <dbReference type="SAM" id="Phobius"/>
    </source>
</evidence>
<feature type="transmembrane region" description="Helical" evidence="11">
    <location>
        <begin position="225"/>
        <end position="243"/>
    </location>
</feature>
<dbReference type="InterPro" id="IPR002550">
    <property type="entry name" value="CNNM"/>
</dbReference>
<keyword evidence="6" id="KW-0406">Ion transport</keyword>
<dbReference type="PROSITE" id="PS51846">
    <property type="entry name" value="CNNM"/>
    <property type="match status" value="1"/>
</dbReference>
<dbReference type="GO" id="GO:0022857">
    <property type="term" value="F:transmembrane transporter activity"/>
    <property type="evidence" value="ECO:0007669"/>
    <property type="project" value="TreeGrafter"/>
</dbReference>
<dbReference type="PANTHER" id="PTHR12064:SF94">
    <property type="entry name" value="UNEXTENDED PROTEIN"/>
    <property type="match status" value="1"/>
</dbReference>
<evidence type="ECO:0000256" key="10">
    <source>
        <dbReference type="SAM" id="MobiDB-lite"/>
    </source>
</evidence>
<dbReference type="GO" id="GO:0010960">
    <property type="term" value="P:magnesium ion homeostasis"/>
    <property type="evidence" value="ECO:0007669"/>
    <property type="project" value="InterPro"/>
</dbReference>
<dbReference type="SUPFAM" id="SSF54631">
    <property type="entry name" value="CBS-domain pair"/>
    <property type="match status" value="1"/>
</dbReference>
<evidence type="ECO:0000256" key="1">
    <source>
        <dbReference type="ARBA" id="ARBA00004554"/>
    </source>
</evidence>
<reference evidence="14" key="1">
    <citation type="submission" date="2022-11" db="UniProtKB">
        <authorList>
            <consortium name="WormBaseParasite"/>
        </authorList>
    </citation>
    <scope>IDENTIFICATION</scope>
</reference>
<evidence type="ECO:0000256" key="4">
    <source>
        <dbReference type="ARBA" id="ARBA00022737"/>
    </source>
</evidence>
<keyword evidence="6" id="KW-0813">Transport</keyword>
<dbReference type="CDD" id="cd04590">
    <property type="entry name" value="CBS_pair_CorC_HlyC_assoc"/>
    <property type="match status" value="1"/>
</dbReference>
<comment type="similarity">
    <text evidence="2">Belongs to the ACDP family.</text>
</comment>
<dbReference type="Pfam" id="PF25562">
    <property type="entry name" value="CNBH_CNNM2_C"/>
    <property type="match status" value="1"/>
</dbReference>
<proteinExistence type="inferred from homology"/>
<evidence type="ECO:0000256" key="8">
    <source>
        <dbReference type="ARBA" id="ARBA00023136"/>
    </source>
</evidence>
<feature type="domain" description="CNNM transmembrane" evidence="12">
    <location>
        <begin position="136"/>
        <end position="316"/>
    </location>
</feature>
<dbReference type="AlphaFoldDB" id="A0A914WPF5"/>
<dbReference type="Proteomes" id="UP000887566">
    <property type="component" value="Unplaced"/>
</dbReference>
<evidence type="ECO:0000256" key="5">
    <source>
        <dbReference type="ARBA" id="ARBA00022989"/>
    </source>
</evidence>
<sequence length="702" mass="78996">PRVVGIRVEPLTDSDEEDEHSPFVGYTSEGISVVHPDTEVRVVLFGWWLTELTDVAFTTNNNCSDRSNIHFSSFDVQVEGRVSVTAEFPHADENYQICLRMKRKIAGPNAKEELTPFWIAEGTKTWITTKLPPHKHYFPLPIQIAMIVVLLCLSGFLSGNNVGLLALNPTELEIIAKSGTKTERKHALAILPVRRSGNFLLCTQLICNVVVNSAIAILFENLTTGLLALIVSSFCIVVLAEIVPQSYCVKNGLTFGARTIFLTRFFMMLSSPLSWPLGKILDYVVGHEVTVYSRDRLMQMMIMATPAEGGHFADDLKIAMGAMGLSEKKVSNVMTKIDDVFMLQEDTVLNTKTVAEILHRGYTRIPVYEDDRHNVTALLFVKDLALINPDDNFTVRTVCRYHVHQLRFVMEDTPLRIMLEEFKRGDYHLAIAQKIVQPEEGDPFYELTGVVTLEDIVEEILQAEIVDETDTVTDNIIRAQRTKSQAHDLTRFLEEDSSVTTDISLQLRLATIQWLSTNQPAFHADMISRPLLERVVRQNVRHVDINNRAKTAPLYQKHQMSERFILILEGRVTVTNIGQNGMQFEAGPWHCFGEEVLNKLVEIAPHLSHHSNRFGSVSALSSSQDTLDDPNKEIKRHPAAFSPDFTAIALDECTYLEVNVSAYLNAYHASLMQLAIPKSPTITIENPDLQANNLQNTTIEEE</sequence>
<evidence type="ECO:0000259" key="12">
    <source>
        <dbReference type="PROSITE" id="PS51846"/>
    </source>
</evidence>
<dbReference type="Gene3D" id="3.10.580.10">
    <property type="entry name" value="CBS-domain"/>
    <property type="match status" value="1"/>
</dbReference>
<dbReference type="GO" id="GO:1905941">
    <property type="term" value="P:positive regulation of gonad development"/>
    <property type="evidence" value="ECO:0007669"/>
    <property type="project" value="UniProtKB-ARBA"/>
</dbReference>
<comment type="subcellular location">
    <subcellularLocation>
        <location evidence="1">Basolateral cell membrane</location>
        <topology evidence="1">Multi-pass membrane protein</topology>
    </subcellularLocation>
</comment>
<dbReference type="WBParaSite" id="PSAMB.scaffold4672size13908.g24866.t1">
    <property type="protein sequence ID" value="PSAMB.scaffold4672size13908.g24866.t1"/>
    <property type="gene ID" value="PSAMB.scaffold4672size13908.g24866"/>
</dbReference>
<keyword evidence="7" id="KW-0129">CBS domain</keyword>
<protein>
    <submittedName>
        <fullName evidence="14">CNNM transmembrane domain-containing protein</fullName>
    </submittedName>
</protein>
<dbReference type="GO" id="GO:0040018">
    <property type="term" value="P:positive regulation of multicellular organism growth"/>
    <property type="evidence" value="ECO:0007669"/>
    <property type="project" value="UniProtKB-ARBA"/>
</dbReference>
<keyword evidence="3 9" id="KW-0812">Transmembrane</keyword>
<feature type="transmembrane region" description="Helical" evidence="11">
    <location>
        <begin position="137"/>
        <end position="157"/>
    </location>
</feature>
<dbReference type="GO" id="GO:0032026">
    <property type="term" value="P:response to magnesium ion"/>
    <property type="evidence" value="ECO:0007669"/>
    <property type="project" value="UniProtKB-ARBA"/>
</dbReference>
<dbReference type="FunFam" id="3.10.580.10:FF:000006">
    <property type="entry name" value="DUF21 and CBS domain protein"/>
    <property type="match status" value="1"/>
</dbReference>
<evidence type="ECO:0000313" key="14">
    <source>
        <dbReference type="WBParaSite" id="PSAMB.scaffold4672size13908.g24866.t1"/>
    </source>
</evidence>
<evidence type="ECO:0000313" key="13">
    <source>
        <dbReference type="Proteomes" id="UP000887566"/>
    </source>
</evidence>
<evidence type="ECO:0000256" key="2">
    <source>
        <dbReference type="ARBA" id="ARBA00010484"/>
    </source>
</evidence>
<keyword evidence="13" id="KW-1185">Reference proteome</keyword>
<dbReference type="PANTHER" id="PTHR12064">
    <property type="entry name" value="METAL TRANSPORTER CNNM"/>
    <property type="match status" value="1"/>
</dbReference>
<dbReference type="GO" id="GO:0016323">
    <property type="term" value="C:basolateral plasma membrane"/>
    <property type="evidence" value="ECO:0007669"/>
    <property type="project" value="UniProtKB-SubCell"/>
</dbReference>
<feature type="transmembrane region" description="Helical" evidence="11">
    <location>
        <begin position="199"/>
        <end position="219"/>
    </location>
</feature>
<organism evidence="13 14">
    <name type="scientific">Plectus sambesii</name>
    <dbReference type="NCBI Taxonomy" id="2011161"/>
    <lineage>
        <taxon>Eukaryota</taxon>
        <taxon>Metazoa</taxon>
        <taxon>Ecdysozoa</taxon>
        <taxon>Nematoda</taxon>
        <taxon>Chromadorea</taxon>
        <taxon>Plectida</taxon>
        <taxon>Plectina</taxon>
        <taxon>Plectoidea</taxon>
        <taxon>Plectidae</taxon>
        <taxon>Plectus</taxon>
    </lineage>
</organism>
<dbReference type="InterPro" id="IPR046342">
    <property type="entry name" value="CBS_dom_sf"/>
</dbReference>
<name>A0A914WPF5_9BILA</name>
<evidence type="ECO:0000256" key="6">
    <source>
        <dbReference type="ARBA" id="ARBA00023065"/>
    </source>
</evidence>
<evidence type="ECO:0000256" key="7">
    <source>
        <dbReference type="ARBA" id="ARBA00023122"/>
    </source>
</evidence>
<accession>A0A914WPF5</accession>
<dbReference type="InterPro" id="IPR044751">
    <property type="entry name" value="Ion_transp-like_CBS"/>
</dbReference>
<dbReference type="GO" id="GO:0015693">
    <property type="term" value="P:magnesium ion transport"/>
    <property type="evidence" value="ECO:0007669"/>
    <property type="project" value="UniProtKB-ARBA"/>
</dbReference>
<feature type="region of interest" description="Disordered" evidence="10">
    <location>
        <begin position="1"/>
        <end position="21"/>
    </location>
</feature>
<dbReference type="GO" id="GO:0040026">
    <property type="term" value="P:positive regulation of vulval development"/>
    <property type="evidence" value="ECO:0007669"/>
    <property type="project" value="UniProtKB-ARBA"/>
</dbReference>
<dbReference type="InterPro" id="IPR045095">
    <property type="entry name" value="ACDP"/>
</dbReference>
<keyword evidence="5 9" id="KW-1133">Transmembrane helix</keyword>
<evidence type="ECO:0000256" key="3">
    <source>
        <dbReference type="ARBA" id="ARBA00022692"/>
    </source>
</evidence>
<evidence type="ECO:0000256" key="9">
    <source>
        <dbReference type="PROSITE-ProRule" id="PRU01193"/>
    </source>
</evidence>
<keyword evidence="4" id="KW-0677">Repeat</keyword>
<dbReference type="GO" id="GO:0008340">
    <property type="term" value="P:determination of adult lifespan"/>
    <property type="evidence" value="ECO:0007669"/>
    <property type="project" value="UniProtKB-ARBA"/>
</dbReference>